<evidence type="ECO:0000313" key="2">
    <source>
        <dbReference type="Proteomes" id="UP000602745"/>
    </source>
</evidence>
<dbReference type="InterPro" id="IPR009562">
    <property type="entry name" value="DUF1178"/>
</dbReference>
<protein>
    <recommendedName>
        <fullName evidence="3">DUF1178 family protein</fullName>
    </recommendedName>
</protein>
<organism evidence="1 2">
    <name type="scientific">Agaricicola taiwanensis</name>
    <dbReference type="NCBI Taxonomy" id="591372"/>
    <lineage>
        <taxon>Bacteria</taxon>
        <taxon>Pseudomonadati</taxon>
        <taxon>Pseudomonadota</taxon>
        <taxon>Alphaproteobacteria</taxon>
        <taxon>Rhodobacterales</taxon>
        <taxon>Paracoccaceae</taxon>
        <taxon>Agaricicola</taxon>
    </lineage>
</organism>
<accession>A0A8J3E125</accession>
<comment type="caution">
    <text evidence="1">The sequence shown here is derived from an EMBL/GenBank/DDBJ whole genome shotgun (WGS) entry which is preliminary data.</text>
</comment>
<keyword evidence="2" id="KW-1185">Reference proteome</keyword>
<proteinExistence type="predicted"/>
<evidence type="ECO:0000313" key="1">
    <source>
        <dbReference type="EMBL" id="GGE52827.1"/>
    </source>
</evidence>
<dbReference type="Proteomes" id="UP000602745">
    <property type="component" value="Unassembled WGS sequence"/>
</dbReference>
<dbReference type="AlphaFoldDB" id="A0A8J3E125"/>
<dbReference type="PIRSF" id="PIRSF032131">
    <property type="entry name" value="UCP032131"/>
    <property type="match status" value="1"/>
</dbReference>
<sequence>MIRYSLACDAGHEFEGWFQSSSAFDEQLERGLLSCAVCGSSQVGKALMSPALGGARQNKAPDAPELAPVAEAPVPVALLGEREKALRAAIKALRDDVAKNSENVGERFAEEARKIHYGERDPASIYGQATLDEAASLAEEGVSFLPLPSLPDDGH</sequence>
<reference evidence="1" key="2">
    <citation type="submission" date="2020-09" db="EMBL/GenBank/DDBJ databases">
        <authorList>
            <person name="Sun Q."/>
            <person name="Sedlacek I."/>
        </authorList>
    </citation>
    <scope>NUCLEOTIDE SEQUENCE</scope>
    <source>
        <strain evidence="1">CCM 7684</strain>
    </source>
</reference>
<evidence type="ECO:0008006" key="3">
    <source>
        <dbReference type="Google" id="ProtNLM"/>
    </source>
</evidence>
<gene>
    <name evidence="1" type="ORF">GCM10007276_32300</name>
</gene>
<name>A0A8J3E125_9RHOB</name>
<dbReference type="Pfam" id="PF06676">
    <property type="entry name" value="DUF1178"/>
    <property type="match status" value="1"/>
</dbReference>
<reference evidence="1" key="1">
    <citation type="journal article" date="2014" name="Int. J. Syst. Evol. Microbiol.">
        <title>Complete genome sequence of Corynebacterium casei LMG S-19264T (=DSM 44701T), isolated from a smear-ripened cheese.</title>
        <authorList>
            <consortium name="US DOE Joint Genome Institute (JGI-PGF)"/>
            <person name="Walter F."/>
            <person name="Albersmeier A."/>
            <person name="Kalinowski J."/>
            <person name="Ruckert C."/>
        </authorList>
    </citation>
    <scope>NUCLEOTIDE SEQUENCE</scope>
    <source>
        <strain evidence="1">CCM 7684</strain>
    </source>
</reference>
<dbReference type="RefSeq" id="WP_188410858.1">
    <property type="nucleotide sequence ID" value="NZ_BMCP01000005.1"/>
</dbReference>
<dbReference type="EMBL" id="BMCP01000005">
    <property type="protein sequence ID" value="GGE52827.1"/>
    <property type="molecule type" value="Genomic_DNA"/>
</dbReference>